<accession>E9JCG0</accession>
<feature type="non-terminal residue" evidence="1">
    <location>
        <position position="72"/>
    </location>
</feature>
<sequence length="72" mass="8392">KNKYSDKHPNHKIILNLLRNMMQKCTGDMIQKRTGDMIQKRTKKSLDNNDVINVIVLKMIIINSHISQCQIS</sequence>
<name>E9JCG0_SOLIN</name>
<dbReference type="EMBL" id="GL771815">
    <property type="protein sequence ID" value="EFZ09491.1"/>
    <property type="molecule type" value="Genomic_DNA"/>
</dbReference>
<reference evidence="1" key="1">
    <citation type="journal article" date="2011" name="Proc. Natl. Acad. Sci. U.S.A.">
        <title>The genome of the fire ant Solenopsis invicta.</title>
        <authorList>
            <person name="Wurm Y."/>
            <person name="Wang J."/>
            <person name="Riba-Grognuz O."/>
            <person name="Corona M."/>
            <person name="Nygaard S."/>
            <person name="Hunt B.G."/>
            <person name="Ingram K.K."/>
            <person name="Falquet L."/>
            <person name="Nipitwattanaphon M."/>
            <person name="Gotzek D."/>
            <person name="Dijkstra M.B."/>
            <person name="Oettler J."/>
            <person name="Comtesse F."/>
            <person name="Shih C.J."/>
            <person name="Wu W.J."/>
            <person name="Yang C.C."/>
            <person name="Thomas J."/>
            <person name="Beaudoing E."/>
            <person name="Pradervand S."/>
            <person name="Flegel V."/>
            <person name="Cook E.D."/>
            <person name="Fabbretti R."/>
            <person name="Stockinger H."/>
            <person name="Long L."/>
            <person name="Farmerie W.G."/>
            <person name="Oakey J."/>
            <person name="Boomsma J.J."/>
            <person name="Pamilo P."/>
            <person name="Yi S.V."/>
            <person name="Heinze J."/>
            <person name="Goodisman M.A."/>
            <person name="Farinelli L."/>
            <person name="Harshman K."/>
            <person name="Hulo N."/>
            <person name="Cerutti L."/>
            <person name="Xenarios I."/>
            <person name="Shoemaker D."/>
            <person name="Keller L."/>
        </authorList>
    </citation>
    <scope>NUCLEOTIDE SEQUENCE [LARGE SCALE GENOMIC DNA]</scope>
</reference>
<feature type="non-terminal residue" evidence="1">
    <location>
        <position position="1"/>
    </location>
</feature>
<evidence type="ECO:0000313" key="1">
    <source>
        <dbReference type="EMBL" id="EFZ09491.1"/>
    </source>
</evidence>
<gene>
    <name evidence="1" type="ORF">SINV_02760</name>
</gene>
<dbReference type="AlphaFoldDB" id="E9JCG0"/>
<dbReference type="HOGENOM" id="CLU_2729650_0_0_1"/>
<proteinExistence type="predicted"/>
<protein>
    <submittedName>
        <fullName evidence="1">Uncharacterized protein</fullName>
    </submittedName>
</protein>
<organism>
    <name type="scientific">Solenopsis invicta</name>
    <name type="common">Red imported fire ant</name>
    <name type="synonym">Solenopsis wagneri</name>
    <dbReference type="NCBI Taxonomy" id="13686"/>
    <lineage>
        <taxon>Eukaryota</taxon>
        <taxon>Metazoa</taxon>
        <taxon>Ecdysozoa</taxon>
        <taxon>Arthropoda</taxon>
        <taxon>Hexapoda</taxon>
        <taxon>Insecta</taxon>
        <taxon>Pterygota</taxon>
        <taxon>Neoptera</taxon>
        <taxon>Endopterygota</taxon>
        <taxon>Hymenoptera</taxon>
        <taxon>Apocrita</taxon>
        <taxon>Aculeata</taxon>
        <taxon>Formicoidea</taxon>
        <taxon>Formicidae</taxon>
        <taxon>Myrmicinae</taxon>
        <taxon>Solenopsis</taxon>
    </lineage>
</organism>